<evidence type="ECO:0000259" key="2">
    <source>
        <dbReference type="SMART" id="SM00507"/>
    </source>
</evidence>
<keyword evidence="3" id="KW-0378">Hydrolase</keyword>
<dbReference type="InterPro" id="IPR003870">
    <property type="entry name" value="DUF222"/>
</dbReference>
<sequence>MCQDECNALAGAYAQEHRFGRKPRGVSPSRFWSANGLPNGHHGCPSALTAHPRLLLHKTTLTSSFTLLCHGRRMSVAPRNVTAMTTSVSTSQAQLGSRFDAIAAVDRSLARGFAQRADLIDDARRFSEATAASAPRNTSSRWDPDEIARREFSSELACTLRIPAPTAEGLIAESRALAEDLPGTRAALQAGEISYRHAQVIIGQALSVPAAALSDFEEALLPAARALTAAKLKHKARVLRERLHPESITARREKSFAERTSWVQAEPDGMATLSLTTSADVVHAIFARANDAARSLQGPGEPRSPTQMRTDVMTDLLIDGVTPSGIGTGIRATVQITVPVMTLLGHSEEPGYLEGYGPIDPDTARDLASRAPSFTRILVHPETGVVLSVGRTRYKVTKELRRFLRLRDETCRFAGCNQPARGADLDHTHEWQDLGHTAHDNLAHLCPGCHALKTETGWTVKQEQGGILTWHSPTGRPFVTEPATPIATPGAPAGAFRAGAGPPRPARPPLPDEAPF</sequence>
<dbReference type="Pfam" id="PF02720">
    <property type="entry name" value="DUF222"/>
    <property type="match status" value="1"/>
</dbReference>
<accession>A0ABY2JAU6</accession>
<dbReference type="SMART" id="SM00507">
    <property type="entry name" value="HNHc"/>
    <property type="match status" value="1"/>
</dbReference>
<organism evidence="3 4">
    <name type="scientific">Cryobacterium sandaracinum</name>
    <dbReference type="NCBI Taxonomy" id="1259247"/>
    <lineage>
        <taxon>Bacteria</taxon>
        <taxon>Bacillati</taxon>
        <taxon>Actinomycetota</taxon>
        <taxon>Actinomycetes</taxon>
        <taxon>Micrococcales</taxon>
        <taxon>Microbacteriaceae</taxon>
        <taxon>Cryobacterium</taxon>
    </lineage>
</organism>
<evidence type="ECO:0000313" key="3">
    <source>
        <dbReference type="EMBL" id="TFD02063.1"/>
    </source>
</evidence>
<dbReference type="Gene3D" id="1.10.30.50">
    <property type="match status" value="1"/>
</dbReference>
<comment type="caution">
    <text evidence="3">The sequence shown here is derived from an EMBL/GenBank/DDBJ whole genome shotgun (WGS) entry which is preliminary data.</text>
</comment>
<dbReference type="Proteomes" id="UP000297851">
    <property type="component" value="Unassembled WGS sequence"/>
</dbReference>
<proteinExistence type="predicted"/>
<evidence type="ECO:0000256" key="1">
    <source>
        <dbReference type="SAM" id="MobiDB-lite"/>
    </source>
</evidence>
<feature type="domain" description="HNH nuclease" evidence="2">
    <location>
        <begin position="399"/>
        <end position="451"/>
    </location>
</feature>
<keyword evidence="4" id="KW-1185">Reference proteome</keyword>
<feature type="compositionally biased region" description="Pro residues" evidence="1">
    <location>
        <begin position="502"/>
        <end position="516"/>
    </location>
</feature>
<evidence type="ECO:0000313" key="4">
    <source>
        <dbReference type="Proteomes" id="UP000297851"/>
    </source>
</evidence>
<reference evidence="3 4" key="1">
    <citation type="submission" date="2019-03" db="EMBL/GenBank/DDBJ databases">
        <title>Genomics of glacier-inhabiting Cryobacterium strains.</title>
        <authorList>
            <person name="Liu Q."/>
            <person name="Xin Y.-H."/>
        </authorList>
    </citation>
    <scope>NUCLEOTIDE SEQUENCE [LARGE SCALE GENOMIC DNA]</scope>
    <source>
        <strain evidence="3 4">TMT2-16</strain>
    </source>
</reference>
<dbReference type="EMBL" id="SOGO01000030">
    <property type="protein sequence ID" value="TFD02063.1"/>
    <property type="molecule type" value="Genomic_DNA"/>
</dbReference>
<feature type="region of interest" description="Disordered" evidence="1">
    <location>
        <begin position="484"/>
        <end position="516"/>
    </location>
</feature>
<name>A0ABY2JAU6_9MICO</name>
<protein>
    <submittedName>
        <fullName evidence="3">HNH endonuclease</fullName>
    </submittedName>
</protein>
<gene>
    <name evidence="3" type="ORF">E3T25_10325</name>
</gene>
<keyword evidence="3" id="KW-0540">Nuclease</keyword>
<dbReference type="CDD" id="cd00085">
    <property type="entry name" value="HNHc"/>
    <property type="match status" value="1"/>
</dbReference>
<feature type="compositionally biased region" description="Low complexity" evidence="1">
    <location>
        <begin position="484"/>
        <end position="501"/>
    </location>
</feature>
<dbReference type="GO" id="GO:0004519">
    <property type="term" value="F:endonuclease activity"/>
    <property type="evidence" value="ECO:0007669"/>
    <property type="project" value="UniProtKB-KW"/>
</dbReference>
<keyword evidence="3" id="KW-0255">Endonuclease</keyword>
<dbReference type="InterPro" id="IPR003615">
    <property type="entry name" value="HNH_nuc"/>
</dbReference>